<dbReference type="EMBL" id="CAIX01000038">
    <property type="protein sequence ID" value="CCI42720.1"/>
    <property type="molecule type" value="Genomic_DNA"/>
</dbReference>
<dbReference type="InParanoid" id="A0A024G826"/>
<proteinExistence type="predicted"/>
<dbReference type="PANTHER" id="PTHR31691">
    <property type="entry name" value="ROTATIN"/>
    <property type="match status" value="1"/>
</dbReference>
<dbReference type="OrthoDB" id="428850at2759"/>
<dbReference type="PANTHER" id="PTHR31691:SF1">
    <property type="entry name" value="ROTATIN"/>
    <property type="match status" value="1"/>
</dbReference>
<dbReference type="GO" id="GO:0032053">
    <property type="term" value="P:ciliary basal body organization"/>
    <property type="evidence" value="ECO:0007669"/>
    <property type="project" value="TreeGrafter"/>
</dbReference>
<organism evidence="1 2">
    <name type="scientific">Albugo candida</name>
    <dbReference type="NCBI Taxonomy" id="65357"/>
    <lineage>
        <taxon>Eukaryota</taxon>
        <taxon>Sar</taxon>
        <taxon>Stramenopiles</taxon>
        <taxon>Oomycota</taxon>
        <taxon>Peronosporomycetes</taxon>
        <taxon>Albuginales</taxon>
        <taxon>Albuginaceae</taxon>
        <taxon>Albugo</taxon>
    </lineage>
</organism>
<dbReference type="GO" id="GO:0010457">
    <property type="term" value="P:centriole-centriole cohesion"/>
    <property type="evidence" value="ECO:0007669"/>
    <property type="project" value="TreeGrafter"/>
</dbReference>
<protein>
    <submittedName>
        <fullName evidence="1">Uncharacterized protein</fullName>
    </submittedName>
</protein>
<keyword evidence="2" id="KW-1185">Reference proteome</keyword>
<gene>
    <name evidence="1" type="ORF">BN9_035040</name>
</gene>
<dbReference type="GO" id="GO:0007099">
    <property type="term" value="P:centriole replication"/>
    <property type="evidence" value="ECO:0007669"/>
    <property type="project" value="TreeGrafter"/>
</dbReference>
<comment type="caution">
    <text evidence="1">The sequence shown here is derived from an EMBL/GenBank/DDBJ whole genome shotgun (WGS) entry which is preliminary data.</text>
</comment>
<accession>A0A024G826</accession>
<reference evidence="1 2" key="1">
    <citation type="submission" date="2012-05" db="EMBL/GenBank/DDBJ databases">
        <title>Recombination and specialization in a pathogen metapopulation.</title>
        <authorList>
            <person name="Gardiner A."/>
            <person name="Kemen E."/>
            <person name="Schultz-Larsen T."/>
            <person name="MacLean D."/>
            <person name="Van Oosterhout C."/>
            <person name="Jones J.D.G."/>
        </authorList>
    </citation>
    <scope>NUCLEOTIDE SEQUENCE [LARGE SCALE GENOMIC DNA]</scope>
    <source>
        <strain evidence="1 2">Ac Nc2</strain>
    </source>
</reference>
<dbReference type="Proteomes" id="UP000053237">
    <property type="component" value="Unassembled WGS sequence"/>
</dbReference>
<name>A0A024G826_9STRA</name>
<sequence>MTIPKEDTNVLLDKLRHPLASIRKRAVKRLLSKLGSSSLQLGKIQLYTNLLHALCDSEIADDALTALRIALSKQNLTHQLQELCDYPSLPAQTKQILNEIRTQLYSVDTKLADSLESVYSCQDEKSTKAIEDKVKCVKVKEFIKQSHIDKNHAGSTLLGWKFPFIALTPADEEHLLEFHVKLTMRTAYKEIVQMLQEFQHILIPNFPAQCFLQRPEILQYIVHLTQLPFTHHQVDGERNAGKGCYSFGVNYFDNQDSSAFSSRFSESAVCVVITSLQVLESWTHSCLSASTWIAVDPSYNCYESTLEASKVSELDHRKSYFPQVNCAKYNEQISQSIYSLSGFVFHMFDELLSLVPSEHHPQLQILNLLHASVPLLLHEETSWSTSNANVRPQHRLHCQLIFDKIEAVYSLVEAGARISVLWRFVQLIKELLVQLPPHAFKVSKDGSIDHNQIIKNDTRETLELDQVKQTDCVNLPALFWYNFTSYVVRHLVSLESQPKEANSMICTELNQLYTVMETIDDSVKRYRDIVESIIHWQSVVAEFIREVKCPNRGQKPSIATYTNPLDQCSKIVNHLHLLKEEEINSVRHGLLRVLSDCCDSTFQVDCNEQIVKHLAKLYTILLPASIENAHDQVKKKKNVASQFLEYLSSWMSGTGLARNVQNSLMSELLQNTQLISEVLTHLTCECNRGCSTLWSIADKFMQAGVLAAISDDGSQRLHQLVPILQHVAYCEFDLNHEIVTDIIHATQQNVLNILSCIEDSLSITERILSLTRKLCHRSEQVRRAAGVKLYEILEVSNTDENEADQGTKPNFDPFAQCLKKGVTFFASESVAYQDSNRPTVSWILMQIRQFRQIIQTQPRNSSIYSHGVRELSTFVVKVPSNQMQFVEQSEDFIEIFIAVSGDIISSNEHMPSMEDLLQVIFVMLKRSGKVRTMARANSKMLEYIARMVFRSDNFITFLIFPTLLVLTCSADLLGSIESECQEAMIPCIFAQTFCLHADKWKRLYGLTFCPTSVTTTTRADEVIVYETQVNNQLCEVLSSESQITLSSIKKSSSASAFLNALYHSIQQASSQQYLKQYFVAHWEQIFLKYLQKAPVTPKDAVVQTAILVFLDLLSESMSDSSLIHLLTIIKQNVLPFFERVSCPQDLQIQILRIVQRFMQEKEKIRSFFMSAVADSRLIKSLSSRIRLCKLSKFSSSYLVLSLDIISYCVTSYQLLSTRKHSMTSALAIIRGDLEEMTTILDSLIAQHRGCGTFQHSSVLMRAARLQYQLLIETPAINTDGSQSTAWKMRLMYHSQSLVRSIGFTAASNSLQTGPDDVALVRLGQIVHLAYDTFRDPTECDIVRAKACDVLLIWLVQSLDQADPTATSLLPTLINQLMNNSTMSSCNRLLEWIVKVLHDDKFLVRTTTSLVRLVRYLLTGEGFPNASKIEHEMLQSIEAMHTDCQLLTLLIEMLSIGRYRFHFQKWQQKNAILAPTSSRMNAYVWRNSVKPSALCLIFEILLLLQALLAQSHSDTIQAILLKRTSLPLELVSLLDKFSSIVIREAWQESRKALYHRLIQATGETLIVYINAAFHSMDRPLLNGLLAQEVMTPCRRLLRPSHPQETYRISCQLVVMTLLSAGTKADEWFRQHESEGIEISSYLLESIQSTMEKLKRVSTSTTSLYQLNKTSAACLCAILEHSPSSRDHLCIERHAVEWILTKMRYNFYEIRLLGGFGPQHKSKTEVDGSVWSHCRQLESLTALLRSLLYQNDKAKMRSKELGVCDILRGNWHVIKSGYCYGSPLLRLCLQLIGNYIEGIDDHKASLVIAAKDGSRGAEQESIFLQLTKLLRWLHSNPTVGSHEEIIELMHILGSVLKAAMLNDECVQVAIKTKFISTAFSDIHNYFSSKHDASSKLSAGLGASYVIQMLQILSNIALKDAANLSLCQVLSIDRFREFVSDVLHFELDSNLRIVEAGTLFVRNLLFARLARSSWMAIWEDAWRHVWDVFCHASRQQHDRLLHYASSSLWSLLIIGSHSNKMAVLAHSDSQLLVRKQLEVVSGAIETGAGESFHCQETIRNVRGIQQLMLKLFPAG</sequence>
<dbReference type="GO" id="GO:0005814">
    <property type="term" value="C:centriole"/>
    <property type="evidence" value="ECO:0007669"/>
    <property type="project" value="TreeGrafter"/>
</dbReference>
<evidence type="ECO:0000313" key="2">
    <source>
        <dbReference type="Proteomes" id="UP000053237"/>
    </source>
</evidence>
<dbReference type="InterPro" id="IPR030791">
    <property type="entry name" value="Rotatin"/>
</dbReference>
<dbReference type="GO" id="GO:0005813">
    <property type="term" value="C:centrosome"/>
    <property type="evidence" value="ECO:0007669"/>
    <property type="project" value="InterPro"/>
</dbReference>
<evidence type="ECO:0000313" key="1">
    <source>
        <dbReference type="EMBL" id="CCI42720.1"/>
    </source>
</evidence>
<dbReference type="GO" id="GO:0036064">
    <property type="term" value="C:ciliary basal body"/>
    <property type="evidence" value="ECO:0007669"/>
    <property type="project" value="InterPro"/>
</dbReference>